<dbReference type="EMBL" id="BOMS01000014">
    <property type="protein sequence ID" value="GIE64702.1"/>
    <property type="molecule type" value="Genomic_DNA"/>
</dbReference>
<protein>
    <submittedName>
        <fullName evidence="2">Uncharacterized protein</fullName>
    </submittedName>
</protein>
<evidence type="ECO:0000313" key="2">
    <source>
        <dbReference type="EMBL" id="GIE64702.1"/>
    </source>
</evidence>
<comment type="caution">
    <text evidence="2">The sequence shown here is derived from an EMBL/GenBank/DDBJ whole genome shotgun (WGS) entry which is preliminary data.</text>
</comment>
<dbReference type="Proteomes" id="UP000624709">
    <property type="component" value="Unassembled WGS sequence"/>
</dbReference>
<feature type="compositionally biased region" description="Basic residues" evidence="1">
    <location>
        <begin position="13"/>
        <end position="22"/>
    </location>
</feature>
<sequence>MADAHALPAYVRRPGRGQRRARCAGQRQQHREKNGHPYAELTATRHDAPYLPDTLAIRPGPSVRPSARECQ</sequence>
<name>A0ABQ4B205_9ACTN</name>
<accession>A0ABQ4B205</accession>
<keyword evidence="3" id="KW-1185">Reference proteome</keyword>
<reference evidence="2 3" key="1">
    <citation type="submission" date="2021-01" db="EMBL/GenBank/DDBJ databases">
        <title>Whole genome shotgun sequence of Actinoplanes palleronii NBRC 14916.</title>
        <authorList>
            <person name="Komaki H."/>
            <person name="Tamura T."/>
        </authorList>
    </citation>
    <scope>NUCLEOTIDE SEQUENCE [LARGE SCALE GENOMIC DNA]</scope>
    <source>
        <strain evidence="2 3">NBRC 14916</strain>
    </source>
</reference>
<organism evidence="2 3">
    <name type="scientific">Actinoplanes palleronii</name>
    <dbReference type="NCBI Taxonomy" id="113570"/>
    <lineage>
        <taxon>Bacteria</taxon>
        <taxon>Bacillati</taxon>
        <taxon>Actinomycetota</taxon>
        <taxon>Actinomycetes</taxon>
        <taxon>Micromonosporales</taxon>
        <taxon>Micromonosporaceae</taxon>
        <taxon>Actinoplanes</taxon>
    </lineage>
</organism>
<evidence type="ECO:0000313" key="3">
    <source>
        <dbReference type="Proteomes" id="UP000624709"/>
    </source>
</evidence>
<feature type="region of interest" description="Disordered" evidence="1">
    <location>
        <begin position="1"/>
        <end position="39"/>
    </location>
</feature>
<evidence type="ECO:0000256" key="1">
    <source>
        <dbReference type="SAM" id="MobiDB-lite"/>
    </source>
</evidence>
<gene>
    <name evidence="2" type="ORF">Apa02nite_008100</name>
</gene>
<proteinExistence type="predicted"/>